<proteinExistence type="predicted"/>
<protein>
    <submittedName>
        <fullName evidence="1">Uncharacterized protein</fullName>
    </submittedName>
</protein>
<evidence type="ECO:0000313" key="1">
    <source>
        <dbReference type="EMBL" id="JAH23148.1"/>
    </source>
</evidence>
<dbReference type="AlphaFoldDB" id="A0A0E9R468"/>
<accession>A0A0E9R468</accession>
<sequence length="51" mass="5670">MSGLARVAQLSSSRDRRCMYERDRLPQLGLVNSGTVNFPEYFVGVGGMCLM</sequence>
<reference evidence="1" key="2">
    <citation type="journal article" date="2015" name="Fish Shellfish Immunol.">
        <title>Early steps in the European eel (Anguilla anguilla)-Vibrio vulnificus interaction in the gills: Role of the RtxA13 toxin.</title>
        <authorList>
            <person name="Callol A."/>
            <person name="Pajuelo D."/>
            <person name="Ebbesson L."/>
            <person name="Teles M."/>
            <person name="MacKenzie S."/>
            <person name="Amaro C."/>
        </authorList>
    </citation>
    <scope>NUCLEOTIDE SEQUENCE</scope>
</reference>
<organism evidence="1">
    <name type="scientific">Anguilla anguilla</name>
    <name type="common">European freshwater eel</name>
    <name type="synonym">Muraena anguilla</name>
    <dbReference type="NCBI Taxonomy" id="7936"/>
    <lineage>
        <taxon>Eukaryota</taxon>
        <taxon>Metazoa</taxon>
        <taxon>Chordata</taxon>
        <taxon>Craniata</taxon>
        <taxon>Vertebrata</taxon>
        <taxon>Euteleostomi</taxon>
        <taxon>Actinopterygii</taxon>
        <taxon>Neopterygii</taxon>
        <taxon>Teleostei</taxon>
        <taxon>Anguilliformes</taxon>
        <taxon>Anguillidae</taxon>
        <taxon>Anguilla</taxon>
    </lineage>
</organism>
<name>A0A0E9R468_ANGAN</name>
<dbReference type="EMBL" id="GBXM01085429">
    <property type="protein sequence ID" value="JAH23148.1"/>
    <property type="molecule type" value="Transcribed_RNA"/>
</dbReference>
<reference evidence="1" key="1">
    <citation type="submission" date="2014-11" db="EMBL/GenBank/DDBJ databases">
        <authorList>
            <person name="Amaro Gonzalez C."/>
        </authorList>
    </citation>
    <scope>NUCLEOTIDE SEQUENCE</scope>
</reference>